<dbReference type="Proteomes" id="UP000633601">
    <property type="component" value="Unassembled WGS sequence"/>
</dbReference>
<dbReference type="EMBL" id="JACSQE010000002">
    <property type="protein sequence ID" value="MBD7997570.1"/>
    <property type="molecule type" value="Genomic_DNA"/>
</dbReference>
<dbReference type="Gene3D" id="1.20.1290.10">
    <property type="entry name" value="AhpD-like"/>
    <property type="match status" value="1"/>
</dbReference>
<evidence type="ECO:0000313" key="3">
    <source>
        <dbReference type="Proteomes" id="UP000633601"/>
    </source>
</evidence>
<dbReference type="InterPro" id="IPR029032">
    <property type="entry name" value="AhpD-like"/>
</dbReference>
<dbReference type="RefSeq" id="WP_191789296.1">
    <property type="nucleotide sequence ID" value="NZ_JACSQE010000002.1"/>
</dbReference>
<dbReference type="InterPro" id="IPR004675">
    <property type="entry name" value="AhpD_core"/>
</dbReference>
<feature type="domain" description="Carboxymuconolactone decarboxylase-like" evidence="1">
    <location>
        <begin position="33"/>
        <end position="115"/>
    </location>
</feature>
<dbReference type="PANTHER" id="PTHR34846:SF10">
    <property type="entry name" value="CYTOPLASMIC PROTEIN"/>
    <property type="match status" value="1"/>
</dbReference>
<gene>
    <name evidence="2" type="ORF">H9640_03275</name>
</gene>
<accession>A0ABR8UYF2</accession>
<sequence>MTTPAAAPTTTAPTTETPAQTVAVRVAVDDLAPAMSRAMASFAAATRRSSIEASLLDLVSARVSQVNGCAYCVDTHSADALAEGEDTRRVLSLSVWRETPFFTPRERAALALAEAATRCALGPVPAEVVEEAAAHFSPTELAELLWVVAAINAWNVVGATAHPWPLD</sequence>
<dbReference type="InterPro" id="IPR003779">
    <property type="entry name" value="CMD-like"/>
</dbReference>
<name>A0ABR8UYF2_9CELL</name>
<keyword evidence="3" id="KW-1185">Reference proteome</keyword>
<protein>
    <submittedName>
        <fullName evidence="2">Carboxymuconolactone decarboxylase family protein</fullName>
    </submittedName>
</protein>
<dbReference type="PANTHER" id="PTHR34846">
    <property type="entry name" value="4-CARBOXYMUCONOLACTONE DECARBOXYLASE FAMILY PROTEIN (AFU_ORTHOLOGUE AFUA_6G11590)"/>
    <property type="match status" value="1"/>
</dbReference>
<evidence type="ECO:0000259" key="1">
    <source>
        <dbReference type="Pfam" id="PF02627"/>
    </source>
</evidence>
<dbReference type="NCBIfam" id="TIGR00778">
    <property type="entry name" value="ahpD_dom"/>
    <property type="match status" value="1"/>
</dbReference>
<organism evidence="2 3">
    <name type="scientific">Oerskovia gallyi</name>
    <dbReference type="NCBI Taxonomy" id="2762226"/>
    <lineage>
        <taxon>Bacteria</taxon>
        <taxon>Bacillati</taxon>
        <taxon>Actinomycetota</taxon>
        <taxon>Actinomycetes</taxon>
        <taxon>Micrococcales</taxon>
        <taxon>Cellulomonadaceae</taxon>
        <taxon>Oerskovia</taxon>
    </lineage>
</organism>
<dbReference type="SUPFAM" id="SSF69118">
    <property type="entry name" value="AhpD-like"/>
    <property type="match status" value="1"/>
</dbReference>
<evidence type="ECO:0000313" key="2">
    <source>
        <dbReference type="EMBL" id="MBD7997570.1"/>
    </source>
</evidence>
<comment type="caution">
    <text evidence="2">The sequence shown here is derived from an EMBL/GenBank/DDBJ whole genome shotgun (WGS) entry which is preliminary data.</text>
</comment>
<dbReference type="Pfam" id="PF02627">
    <property type="entry name" value="CMD"/>
    <property type="match status" value="1"/>
</dbReference>
<proteinExistence type="predicted"/>
<reference evidence="2 3" key="1">
    <citation type="submission" date="2020-08" db="EMBL/GenBank/DDBJ databases">
        <title>A Genomic Blueprint of the Chicken Gut Microbiome.</title>
        <authorList>
            <person name="Gilroy R."/>
            <person name="Ravi A."/>
            <person name="Getino M."/>
            <person name="Pursley I."/>
            <person name="Horton D.L."/>
            <person name="Alikhan N.-F."/>
            <person name="Baker D."/>
            <person name="Gharbi K."/>
            <person name="Hall N."/>
            <person name="Watson M."/>
            <person name="Adriaenssens E.M."/>
            <person name="Foster-Nyarko E."/>
            <person name="Jarju S."/>
            <person name="Secka A."/>
            <person name="Antonio M."/>
            <person name="Oren A."/>
            <person name="Chaudhuri R."/>
            <person name="La Ragione R.M."/>
            <person name="Hildebrand F."/>
            <person name="Pallen M.J."/>
        </authorList>
    </citation>
    <scope>NUCLEOTIDE SEQUENCE [LARGE SCALE GENOMIC DNA]</scope>
    <source>
        <strain evidence="2 3">Sa2CUA8</strain>
    </source>
</reference>